<reference evidence="2 3" key="1">
    <citation type="submission" date="2022-09" db="EMBL/GenBank/DDBJ databases">
        <title>Evolutionary Diversification of Methanotrophic Ca. Methanophagales (ANME-1) and Their Expansive Virome.</title>
        <authorList>
            <person name="Laso-Perez R."/>
            <person name="Wu F."/>
            <person name="Cremiere A."/>
            <person name="Speth D."/>
            <person name="Magyar J.S."/>
            <person name="Krupovic M."/>
            <person name="Orphan V.J."/>
        </authorList>
    </citation>
    <scope>NUCLEOTIDE SEQUENCE [LARGE SCALE GENOMIC DNA]</scope>
    <source>
        <strain evidence="2">PBV299</strain>
    </source>
</reference>
<evidence type="ECO:0000313" key="3">
    <source>
        <dbReference type="Proteomes" id="UP001156193"/>
    </source>
</evidence>
<gene>
    <name evidence="2" type="ORF">OFDIEDLO_00046</name>
</gene>
<accession>A0ABY6GN42</accession>
<dbReference type="PANTHER" id="PTHR11228">
    <property type="entry name" value="RADICAL SAM DOMAIN PROTEIN"/>
    <property type="match status" value="1"/>
</dbReference>
<organism evidence="2 3">
    <name type="scientific">Methanophagales virus PBV299</name>
    <dbReference type="NCBI Taxonomy" id="2987730"/>
    <lineage>
        <taxon>Viruses</taxon>
        <taxon>Duplodnaviria</taxon>
        <taxon>Heunggongvirae</taxon>
        <taxon>Uroviricota</taxon>
        <taxon>Caudoviricetes</taxon>
        <taxon>Nakonvirales</taxon>
        <taxon>Ahpuchviridae</taxon>
        <taxon>Kisinvirus</taxon>
        <taxon>Kisinvirus pescaderoense</taxon>
    </lineage>
</organism>
<dbReference type="InterPro" id="IPR058240">
    <property type="entry name" value="rSAM_sf"/>
</dbReference>
<dbReference type="Proteomes" id="UP001156193">
    <property type="component" value="Segment"/>
</dbReference>
<proteinExistence type="predicted"/>
<evidence type="ECO:0000259" key="1">
    <source>
        <dbReference type="Pfam" id="PF13186"/>
    </source>
</evidence>
<dbReference type="SUPFAM" id="SSF102114">
    <property type="entry name" value="Radical SAM enzymes"/>
    <property type="match status" value="1"/>
</dbReference>
<feature type="domain" description="4Fe4S-binding SPASM" evidence="1">
    <location>
        <begin position="230"/>
        <end position="295"/>
    </location>
</feature>
<dbReference type="InterPro" id="IPR023885">
    <property type="entry name" value="4Fe4S-binding_SPASM_dom"/>
</dbReference>
<sequence length="300" mass="34572">MSIKYIQIQGSSLCDGKCKICPYKHSQVARLKTTMSLSQFKLTLTKIHEYIQSPQKICLYLMSDSFFDKYLLERVDLTHEVFPDTLIEISTAFGAGSDGFIREVVNALLDKKHEIWISIHGINEQTYSFLCERDFHKVVERSIKLIKYSSGRNQIKFVGCGYSKDGQIRVFSAQDYIRFISSLVRKAGVASVRNIKISYIPFHNRAGNVSHSCWHPYFRRQINVFTPHFCSRPYDWLHILANGDVVPCCMNYNLSHIFGNIFKQSLEEIWSGEERQAYILSQLGFEQGNIPCRYCMSPGG</sequence>
<dbReference type="Gene3D" id="3.20.20.70">
    <property type="entry name" value="Aldolase class I"/>
    <property type="match status" value="1"/>
</dbReference>
<keyword evidence="3" id="KW-1185">Reference proteome</keyword>
<name>A0ABY6GN42_9CAUD</name>
<dbReference type="InterPro" id="IPR013785">
    <property type="entry name" value="Aldolase_TIM"/>
</dbReference>
<dbReference type="InterPro" id="IPR050377">
    <property type="entry name" value="Radical_SAM_PqqE_MftC-like"/>
</dbReference>
<dbReference type="CDD" id="cd21109">
    <property type="entry name" value="SPASM"/>
    <property type="match status" value="1"/>
</dbReference>
<dbReference type="PANTHER" id="PTHR11228:SF7">
    <property type="entry name" value="PQQA PEPTIDE CYCLASE"/>
    <property type="match status" value="1"/>
</dbReference>
<evidence type="ECO:0000313" key="2">
    <source>
        <dbReference type="EMBL" id="UYL64842.1"/>
    </source>
</evidence>
<dbReference type="Pfam" id="PF13186">
    <property type="entry name" value="SPASM"/>
    <property type="match status" value="1"/>
</dbReference>
<dbReference type="EMBL" id="OP413838">
    <property type="protein sequence ID" value="UYL64842.1"/>
    <property type="molecule type" value="Genomic_DNA"/>
</dbReference>
<protein>
    <recommendedName>
        <fullName evidence="1">4Fe4S-binding SPASM domain-containing protein</fullName>
    </recommendedName>
</protein>